<keyword evidence="2" id="KW-1185">Reference proteome</keyword>
<accession>A0A150FVP7</accession>
<organism evidence="1 2">
    <name type="scientific">Gonium pectorale</name>
    <name type="common">Green alga</name>
    <dbReference type="NCBI Taxonomy" id="33097"/>
    <lineage>
        <taxon>Eukaryota</taxon>
        <taxon>Viridiplantae</taxon>
        <taxon>Chlorophyta</taxon>
        <taxon>core chlorophytes</taxon>
        <taxon>Chlorophyceae</taxon>
        <taxon>CS clade</taxon>
        <taxon>Chlamydomonadales</taxon>
        <taxon>Volvocaceae</taxon>
        <taxon>Gonium</taxon>
    </lineage>
</organism>
<proteinExistence type="predicted"/>
<evidence type="ECO:0000313" key="1">
    <source>
        <dbReference type="EMBL" id="KXZ41275.1"/>
    </source>
</evidence>
<comment type="caution">
    <text evidence="1">The sequence shown here is derived from an EMBL/GenBank/DDBJ whole genome shotgun (WGS) entry which is preliminary data.</text>
</comment>
<evidence type="ECO:0000313" key="2">
    <source>
        <dbReference type="Proteomes" id="UP000075714"/>
    </source>
</evidence>
<reference evidence="2" key="1">
    <citation type="journal article" date="2016" name="Nat. Commun.">
        <title>The Gonium pectorale genome demonstrates co-option of cell cycle regulation during the evolution of multicellularity.</title>
        <authorList>
            <person name="Hanschen E.R."/>
            <person name="Marriage T.N."/>
            <person name="Ferris P.J."/>
            <person name="Hamaji T."/>
            <person name="Toyoda A."/>
            <person name="Fujiyama A."/>
            <person name="Neme R."/>
            <person name="Noguchi H."/>
            <person name="Minakuchi Y."/>
            <person name="Suzuki M."/>
            <person name="Kawai-Toyooka H."/>
            <person name="Smith D.R."/>
            <person name="Sparks H."/>
            <person name="Anderson J."/>
            <person name="Bakaric R."/>
            <person name="Luria V."/>
            <person name="Karger A."/>
            <person name="Kirschner M.W."/>
            <person name="Durand P.M."/>
            <person name="Michod R.E."/>
            <person name="Nozaki H."/>
            <person name="Olson B.J."/>
        </authorList>
    </citation>
    <scope>NUCLEOTIDE SEQUENCE [LARGE SCALE GENOMIC DNA]</scope>
    <source>
        <strain evidence="2">NIES-2863</strain>
    </source>
</reference>
<sequence length="250" mass="26520">MSAERISGLAAEAILPVLEAAGQQLEYLGIRSLNPMAPPGTGSLPGLRALRKRSKRAQLRELFAMPAFKTELDVRQVVEIMGQPRRFGLASPMAGAKCGEASEYVIGRFGVRLLLLRGAPAAVLAQSPPELERWVYHGDGHELYSGGGLFSWESLRAVQPLPSLGAVLVACDLAEQPAEAEAASWVPRGDGGAASSAGVQVVPLPRSCVREGLFDRPVLLSLEIQKQIMCGVLEVRGDSGPLKALPFCGS</sequence>
<name>A0A150FVP7_GONPE</name>
<dbReference type="Proteomes" id="UP000075714">
    <property type="component" value="Unassembled WGS sequence"/>
</dbReference>
<gene>
    <name evidence="1" type="ORF">GPECTOR_586g649</name>
</gene>
<dbReference type="EMBL" id="LSYV01000583">
    <property type="protein sequence ID" value="KXZ41275.1"/>
    <property type="molecule type" value="Genomic_DNA"/>
</dbReference>
<dbReference type="AlphaFoldDB" id="A0A150FVP7"/>
<protein>
    <submittedName>
        <fullName evidence="1">Uncharacterized protein</fullName>
    </submittedName>
</protein>